<feature type="signal peptide" evidence="2">
    <location>
        <begin position="1"/>
        <end position="24"/>
    </location>
</feature>
<dbReference type="RefSeq" id="WP_054970894.1">
    <property type="nucleotide sequence ID" value="NZ_LJCO01000085.1"/>
</dbReference>
<gene>
    <name evidence="3" type="ORF">AN477_19660</name>
</gene>
<evidence type="ECO:0008006" key="5">
    <source>
        <dbReference type="Google" id="ProtNLM"/>
    </source>
</evidence>
<reference evidence="3 4" key="1">
    <citation type="submission" date="2015-09" db="EMBL/GenBank/DDBJ databases">
        <title>Draft genome sequence of Alicyclobacillus ferrooxydans DSM 22381.</title>
        <authorList>
            <person name="Hemp J."/>
        </authorList>
    </citation>
    <scope>NUCLEOTIDE SEQUENCE [LARGE SCALE GENOMIC DNA]</scope>
    <source>
        <strain evidence="3 4">TC-34</strain>
    </source>
</reference>
<dbReference type="Gene3D" id="2.60.40.1240">
    <property type="match status" value="1"/>
</dbReference>
<sequence>MKKLAGYVGAFVAGSMLTGTVAFAGTAAVQAIAGKSEITLNGQTISSPPKLVYGGTTYVQLYSIEQALKKSGFNVGWDGTTFSMTSSNSVASPDGTVIGVSKLPYTFTAADGTKITFNSINASAQSTVINMTIANTGANANADSAIMSAATISDNGSQVPFVSQDDSLYGSSGNIEPGQSLTGNVVFGPLKTGATQFTLYFMDFSFNNHTITFNLNS</sequence>
<evidence type="ECO:0000256" key="1">
    <source>
        <dbReference type="ARBA" id="ARBA00022729"/>
    </source>
</evidence>
<keyword evidence="4" id="KW-1185">Reference proteome</keyword>
<keyword evidence="1 2" id="KW-0732">Signal</keyword>
<evidence type="ECO:0000313" key="4">
    <source>
        <dbReference type="Proteomes" id="UP000050482"/>
    </source>
</evidence>
<dbReference type="PATRIC" id="fig|471514.4.peg.1032"/>
<evidence type="ECO:0000256" key="2">
    <source>
        <dbReference type="SAM" id="SignalP"/>
    </source>
</evidence>
<dbReference type="OrthoDB" id="9853111at2"/>
<dbReference type="AlphaFoldDB" id="A0A0N8PNN1"/>
<dbReference type="InterPro" id="IPR029050">
    <property type="entry name" value="Immunoprotect_excell_Ig-like"/>
</dbReference>
<feature type="chain" id="PRO_5006029268" description="Copper amine oxidase-like N-terminal domain-containing protein" evidence="2">
    <location>
        <begin position="25"/>
        <end position="217"/>
    </location>
</feature>
<evidence type="ECO:0000313" key="3">
    <source>
        <dbReference type="EMBL" id="KPV41989.1"/>
    </source>
</evidence>
<comment type="caution">
    <text evidence="3">The sequence shown here is derived from an EMBL/GenBank/DDBJ whole genome shotgun (WGS) entry which is preliminary data.</text>
</comment>
<dbReference type="Proteomes" id="UP000050482">
    <property type="component" value="Unassembled WGS sequence"/>
</dbReference>
<name>A0A0N8PNN1_9BACL</name>
<accession>A0A0N8PNN1</accession>
<protein>
    <recommendedName>
        <fullName evidence="5">Copper amine oxidase-like N-terminal domain-containing protein</fullName>
    </recommendedName>
</protein>
<dbReference type="EMBL" id="LJCO01000085">
    <property type="protein sequence ID" value="KPV41989.1"/>
    <property type="molecule type" value="Genomic_DNA"/>
</dbReference>
<proteinExistence type="predicted"/>
<organism evidence="3 4">
    <name type="scientific">Alicyclobacillus ferrooxydans</name>
    <dbReference type="NCBI Taxonomy" id="471514"/>
    <lineage>
        <taxon>Bacteria</taxon>
        <taxon>Bacillati</taxon>
        <taxon>Bacillota</taxon>
        <taxon>Bacilli</taxon>
        <taxon>Bacillales</taxon>
        <taxon>Alicyclobacillaceae</taxon>
        <taxon>Alicyclobacillus</taxon>
    </lineage>
</organism>